<organism evidence="1 2">
    <name type="scientific">Capillibacterium thermochitinicola</name>
    <dbReference type="NCBI Taxonomy" id="2699427"/>
    <lineage>
        <taxon>Bacteria</taxon>
        <taxon>Bacillati</taxon>
        <taxon>Bacillota</taxon>
        <taxon>Capillibacterium</taxon>
    </lineage>
</organism>
<gene>
    <name evidence="1" type="ORF">G5B42_07075</name>
</gene>
<dbReference type="EMBL" id="JAAKDE010000013">
    <property type="protein sequence ID" value="MBA2133303.1"/>
    <property type="molecule type" value="Genomic_DNA"/>
</dbReference>
<dbReference type="AlphaFoldDB" id="A0A8J6I117"/>
<dbReference type="Proteomes" id="UP000657177">
    <property type="component" value="Unassembled WGS sequence"/>
</dbReference>
<reference evidence="1" key="1">
    <citation type="submission" date="2020-06" db="EMBL/GenBank/DDBJ databases">
        <title>Novel chitinolytic bacterium.</title>
        <authorList>
            <person name="Ungkulpasvich U."/>
            <person name="Kosugi A."/>
            <person name="Uke A."/>
        </authorList>
    </citation>
    <scope>NUCLEOTIDE SEQUENCE</scope>
    <source>
        <strain evidence="1">UUS1-1</strain>
    </source>
</reference>
<dbReference type="RefSeq" id="WP_181339752.1">
    <property type="nucleotide sequence ID" value="NZ_JAAKDE010000013.1"/>
</dbReference>
<sequence>MVKRWLGTGKVIVKIPWPFGTKVHRIDLSITDLAVRWERCTVHITVEIGRTIRYVTPAGTVMVWTDKVVYQKDHPRPPALIRGQPLQATATTLYCLVQDQKGTAALEHGIGLRFSGWELEPSAVVWPPPENSLMVRGQQLMAAESYLHTETVLWPALTPGDEPTEAVLTGESFLLTPEGIHFRGELQLASGKGVRKKEPLSVLLPRKVPANSILTGTAKVQALKVVEPGKVLLAVKLDWRLFQEKTLPILLAPEGQGEDFLLWRLLDQEARLWSGQTSVKLPEKAKIIGEMTVSAVQSRVVKVRNGLLCLGRIILDLYYVNSTGHEKCYRVHLPWKDWLAVNDGAVGAAEAETKYKINFSRVKGEQIQFLNGEDLSLFLQVEYVLTAAQKQKARLTKPTNTVPTAVILAEKIITEEDFEYYVEIPVQRPPDFLASHRLWWRDGEMAGGAEEGGVFLKAQPTIVWQYRNTEHRLKVVEFRPVLAWFQAAPSTLPGDRADVRLEALRLQLQEKTGENWKVQLLLNGRFTVTREALPAVALGGEPEKAEKPLPSVEKRTVLKWEEKLPFAVREITTAHFFLGGFRRVKTEELFLLEGEVRGEITYLGKDGVTRYHQIRKELWANLPLEYGAVPVLIPVLSGWNCYPLTEWNWEKGGVWCEITIDLLACAPQSRKGKEVKG</sequence>
<evidence type="ECO:0000313" key="1">
    <source>
        <dbReference type="EMBL" id="MBA2133303.1"/>
    </source>
</evidence>
<proteinExistence type="predicted"/>
<keyword evidence="2" id="KW-1185">Reference proteome</keyword>
<evidence type="ECO:0000313" key="2">
    <source>
        <dbReference type="Proteomes" id="UP000657177"/>
    </source>
</evidence>
<protein>
    <submittedName>
        <fullName evidence="1">Uncharacterized protein</fullName>
    </submittedName>
</protein>
<accession>A0A8J6I117</accession>
<name>A0A8J6I117_9FIRM</name>
<comment type="caution">
    <text evidence="1">The sequence shown here is derived from an EMBL/GenBank/DDBJ whole genome shotgun (WGS) entry which is preliminary data.</text>
</comment>